<dbReference type="AlphaFoldDB" id="A0A9X9IIP5"/>
<feature type="transmembrane region" description="Helical" evidence="1">
    <location>
        <begin position="179"/>
        <end position="201"/>
    </location>
</feature>
<evidence type="ECO:0000256" key="1">
    <source>
        <dbReference type="SAM" id="Phobius"/>
    </source>
</evidence>
<keyword evidence="1" id="KW-0472">Membrane</keyword>
<dbReference type="EMBL" id="CP066343">
    <property type="protein sequence ID" value="UVG61176.1"/>
    <property type="molecule type" value="Genomic_DNA"/>
</dbReference>
<evidence type="ECO:0000313" key="3">
    <source>
        <dbReference type="Proteomes" id="UP000190508"/>
    </source>
</evidence>
<dbReference type="Proteomes" id="UP000190508">
    <property type="component" value="Chromosome"/>
</dbReference>
<proteinExistence type="predicted"/>
<organism evidence="2 3">
    <name type="scientific">Xanthomonas citri pv. durantae</name>
    <dbReference type="NCBI Taxonomy" id="487862"/>
    <lineage>
        <taxon>Bacteria</taxon>
        <taxon>Pseudomonadati</taxon>
        <taxon>Pseudomonadota</taxon>
        <taxon>Gammaproteobacteria</taxon>
        <taxon>Lysobacterales</taxon>
        <taxon>Lysobacteraceae</taxon>
        <taxon>Xanthomonas</taxon>
    </lineage>
</organism>
<sequence>MAAVEPVVEGVEGVEVAEVEVAEVEVAEVEVAEVEVVEVVSAAPCGELNSQEATMDIQNTSPLRYSEDAQDAMRDSIQAMAALIGQLQRREQALEDLVRQQLQLLQQAANRADQRVSQVVQDALPRLTQLSNQALTQSLEPAVTRFNKKMVDADQTLQHATHRYAQAQQSLQAMVTRRMWIGLSVIIIGALLCVGGAAYALKAAQAGLAQAAQHRAEIGYLDRVARADLAPCGADRLCAVVEKKGARYGDQGQYRVIALRASPSQ</sequence>
<evidence type="ECO:0000313" key="2">
    <source>
        <dbReference type="EMBL" id="UVG61176.1"/>
    </source>
</evidence>
<reference evidence="2" key="1">
    <citation type="submission" date="2020-12" db="EMBL/GenBank/DDBJ databases">
        <title>Complete genome investigation of Xanthomonas citri pv. durantae LMG696.</title>
        <authorList>
            <person name="Rana R."/>
            <person name="Bansal K."/>
            <person name="Patil P.B."/>
        </authorList>
    </citation>
    <scope>NUCLEOTIDE SEQUENCE</scope>
    <source>
        <strain evidence="2">LMG696</strain>
    </source>
</reference>
<keyword evidence="1" id="KW-0812">Transmembrane</keyword>
<protein>
    <recommendedName>
        <fullName evidence="4">Relaxation protein</fullName>
    </recommendedName>
</protein>
<evidence type="ECO:0008006" key="4">
    <source>
        <dbReference type="Google" id="ProtNLM"/>
    </source>
</evidence>
<keyword evidence="1" id="KW-1133">Transmembrane helix</keyword>
<gene>
    <name evidence="2" type="ORF">Xdur_015635</name>
</gene>
<accession>A0A9X9IIP5</accession>
<name>A0A9X9IIP5_XANCI</name>